<dbReference type="AlphaFoldDB" id="A0A2J8VU90"/>
<reference evidence="2" key="1">
    <citation type="submission" date="2017-12" db="EMBL/GenBank/DDBJ databases">
        <title>High-resolution comparative analysis of great ape genomes.</title>
        <authorList>
            <person name="Pollen A."/>
            <person name="Hastie A."/>
            <person name="Hormozdiari F."/>
            <person name="Dougherty M."/>
            <person name="Liu R."/>
            <person name="Chaisson M."/>
            <person name="Hoppe E."/>
            <person name="Hill C."/>
            <person name="Pang A."/>
            <person name="Hillier L."/>
            <person name="Baker C."/>
            <person name="Armstrong J."/>
            <person name="Shendure J."/>
            <person name="Paten B."/>
            <person name="Wilson R."/>
            <person name="Chao H."/>
            <person name="Schneider V."/>
            <person name="Ventura M."/>
            <person name="Kronenberg Z."/>
            <person name="Murali S."/>
            <person name="Gordon D."/>
            <person name="Cantsilieris S."/>
            <person name="Munson K."/>
            <person name="Nelson B."/>
            <person name="Raja A."/>
            <person name="Underwood J."/>
            <person name="Diekhans M."/>
            <person name="Fiddes I."/>
            <person name="Haussler D."/>
            <person name="Eichler E."/>
        </authorList>
    </citation>
    <scope>NUCLEOTIDE SEQUENCE [LARGE SCALE GENOMIC DNA]</scope>
    <source>
        <strain evidence="2">Susie</strain>
    </source>
</reference>
<comment type="caution">
    <text evidence="2">The sequence shown here is derived from an EMBL/GenBank/DDBJ whole genome shotgun (WGS) entry which is preliminary data.</text>
</comment>
<accession>A0A2J8VU90</accession>
<evidence type="ECO:0000256" key="1">
    <source>
        <dbReference type="SAM" id="MobiDB-lite"/>
    </source>
</evidence>
<dbReference type="EMBL" id="NDHI03003408">
    <property type="protein sequence ID" value="PNJ61084.1"/>
    <property type="molecule type" value="Genomic_DNA"/>
</dbReference>
<name>A0A2J8VU90_PONAB</name>
<sequence length="51" mass="5182">MAPKAAKGAKPQPASAPPPPGAKPEEVKKDALPFIDTYPSSCGPFLTSSTT</sequence>
<feature type="region of interest" description="Disordered" evidence="1">
    <location>
        <begin position="1"/>
        <end position="31"/>
    </location>
</feature>
<evidence type="ECO:0000313" key="2">
    <source>
        <dbReference type="EMBL" id="PNJ61084.1"/>
    </source>
</evidence>
<feature type="compositionally biased region" description="Low complexity" evidence="1">
    <location>
        <begin position="1"/>
        <end position="13"/>
    </location>
</feature>
<organism evidence="2">
    <name type="scientific">Pongo abelii</name>
    <name type="common">Sumatran orangutan</name>
    <name type="synonym">Pongo pygmaeus abelii</name>
    <dbReference type="NCBI Taxonomy" id="9601"/>
    <lineage>
        <taxon>Eukaryota</taxon>
        <taxon>Metazoa</taxon>
        <taxon>Chordata</taxon>
        <taxon>Craniata</taxon>
        <taxon>Vertebrata</taxon>
        <taxon>Euteleostomi</taxon>
        <taxon>Mammalia</taxon>
        <taxon>Eutheria</taxon>
        <taxon>Euarchontoglires</taxon>
        <taxon>Primates</taxon>
        <taxon>Haplorrhini</taxon>
        <taxon>Catarrhini</taxon>
        <taxon>Hominidae</taxon>
        <taxon>Pongo</taxon>
    </lineage>
</organism>
<proteinExistence type="predicted"/>
<protein>
    <submittedName>
        <fullName evidence="2">CMTM2 isoform 3</fullName>
    </submittedName>
</protein>
<gene>
    <name evidence="2" type="ORF">CR201_G0015063</name>
</gene>